<evidence type="ECO:0000256" key="1">
    <source>
        <dbReference type="PIRSR" id="PIRSR640198-1"/>
    </source>
</evidence>
<feature type="binding site" evidence="2">
    <location>
        <begin position="60"/>
        <end position="61"/>
    </location>
    <ligand>
        <name>ATP</name>
        <dbReference type="ChEBI" id="CHEBI:30616"/>
    </ligand>
</feature>
<accession>A0AA36Y6A1</accession>
<dbReference type="InterPro" id="IPR040198">
    <property type="entry name" value="Fido_containing"/>
</dbReference>
<dbReference type="GO" id="GO:0005524">
    <property type="term" value="F:ATP binding"/>
    <property type="evidence" value="ECO:0007669"/>
    <property type="project" value="UniProtKB-KW"/>
</dbReference>
<dbReference type="GeneID" id="87792719"/>
<evidence type="ECO:0000256" key="2">
    <source>
        <dbReference type="PIRSR" id="PIRSR640198-2"/>
    </source>
</evidence>
<dbReference type="EMBL" id="AGEL01000003">
    <property type="protein sequence ID" value="EHO17945.1"/>
    <property type="molecule type" value="Genomic_DNA"/>
</dbReference>
<keyword evidence="2" id="KW-0547">Nucleotide-binding</keyword>
<dbReference type="PROSITE" id="PS51459">
    <property type="entry name" value="FIDO"/>
    <property type="match status" value="1"/>
</dbReference>
<dbReference type="PANTHER" id="PTHR13504:SF38">
    <property type="entry name" value="FIDO DOMAIN-CONTAINING PROTEIN"/>
    <property type="match status" value="1"/>
</dbReference>
<evidence type="ECO:0000313" key="5">
    <source>
        <dbReference type="Proteomes" id="UP000018466"/>
    </source>
</evidence>
<sequence length="175" mass="19632">MERKILVPCFILDFLCIHPFNDGNGRMSRLLTLLLLYRSGYMVGQYISIEKAIADTKGSYYKALADADKLWHEEKNDPKPFIKYMLGVILACYREFEARVTIAEKSGGRSTSYDIVKEFVLNKIGTFTKQEAMMACPSLGSSSVESALKKLVEDGTLTRLGAGRKTHYVRSDAAI</sequence>
<dbReference type="Proteomes" id="UP000018466">
    <property type="component" value="Unassembled WGS sequence"/>
</dbReference>
<gene>
    <name evidence="4" type="ORF">HMPREF9623_00129</name>
</gene>
<organism evidence="4 5">
    <name type="scientific">Stomatobaculum longum</name>
    <dbReference type="NCBI Taxonomy" id="796942"/>
    <lineage>
        <taxon>Bacteria</taxon>
        <taxon>Bacillati</taxon>
        <taxon>Bacillota</taxon>
        <taxon>Clostridia</taxon>
        <taxon>Lachnospirales</taxon>
        <taxon>Lachnospiraceae</taxon>
        <taxon>Stomatobaculum</taxon>
    </lineage>
</organism>
<dbReference type="SUPFAM" id="SSF140931">
    <property type="entry name" value="Fic-like"/>
    <property type="match status" value="1"/>
</dbReference>
<proteinExistence type="predicted"/>
<dbReference type="InterPro" id="IPR036597">
    <property type="entry name" value="Fido-like_dom_sf"/>
</dbReference>
<dbReference type="RefSeq" id="WP_009531964.1">
    <property type="nucleotide sequence ID" value="NZ_JH590861.1"/>
</dbReference>
<dbReference type="Pfam" id="PF02661">
    <property type="entry name" value="Fic"/>
    <property type="match status" value="1"/>
</dbReference>
<evidence type="ECO:0000259" key="3">
    <source>
        <dbReference type="PROSITE" id="PS51459"/>
    </source>
</evidence>
<dbReference type="AlphaFoldDB" id="A0AA36Y6A1"/>
<feature type="active site" evidence="1">
    <location>
        <position position="18"/>
    </location>
</feature>
<keyword evidence="2" id="KW-0067">ATP-binding</keyword>
<protein>
    <recommendedName>
        <fullName evidence="3">Fido domain-containing protein</fullName>
    </recommendedName>
</protein>
<name>A0AA36Y6A1_9FIRM</name>
<evidence type="ECO:0000313" key="4">
    <source>
        <dbReference type="EMBL" id="EHO17945.1"/>
    </source>
</evidence>
<feature type="domain" description="Fido" evidence="3">
    <location>
        <begin position="1"/>
        <end position="87"/>
    </location>
</feature>
<dbReference type="Gene3D" id="1.10.10.10">
    <property type="entry name" value="Winged helix-like DNA-binding domain superfamily/Winged helix DNA-binding domain"/>
    <property type="match status" value="1"/>
</dbReference>
<dbReference type="InterPro" id="IPR003812">
    <property type="entry name" value="Fido"/>
</dbReference>
<reference evidence="4 5" key="1">
    <citation type="submission" date="2011-10" db="EMBL/GenBank/DDBJ databases">
        <title>The Genome Sequence of Lachnospiraceae bacterium ACC2.</title>
        <authorList>
            <consortium name="The Broad Institute Genome Sequencing Platform"/>
            <person name="Earl A."/>
            <person name="Ward D."/>
            <person name="Feldgarden M."/>
            <person name="Gevers D."/>
            <person name="Sizova M."/>
            <person name="Hazen A."/>
            <person name="Epstein S."/>
            <person name="Young S.K."/>
            <person name="Zeng Q."/>
            <person name="Gargeya S."/>
            <person name="Fitzgerald M."/>
            <person name="Haas B."/>
            <person name="Abouelleil A."/>
            <person name="Alvarado L."/>
            <person name="Arachchi H.M."/>
            <person name="Berlin A."/>
            <person name="Brown A."/>
            <person name="Chapman S.B."/>
            <person name="Chen Z."/>
            <person name="Dunbar C."/>
            <person name="Freedman E."/>
            <person name="Gearin G."/>
            <person name="Goldberg J."/>
            <person name="Griggs A."/>
            <person name="Gujja S."/>
            <person name="Heiman D."/>
            <person name="Howarth C."/>
            <person name="Larson L."/>
            <person name="Lui A."/>
            <person name="MacDonald P.J.P."/>
            <person name="Montmayeur A."/>
            <person name="Murphy C."/>
            <person name="Neiman D."/>
            <person name="Pearson M."/>
            <person name="Priest M."/>
            <person name="Roberts A."/>
            <person name="Saif S."/>
            <person name="Shea T."/>
            <person name="Shenoy N."/>
            <person name="Sisk P."/>
            <person name="Stolte C."/>
            <person name="Sykes S."/>
            <person name="Wortman J."/>
            <person name="Nusbaum C."/>
            <person name="Birren B."/>
        </authorList>
    </citation>
    <scope>NUCLEOTIDE SEQUENCE [LARGE SCALE GENOMIC DNA]</scope>
    <source>
        <strain evidence="4 5">ACC2</strain>
    </source>
</reference>
<comment type="caution">
    <text evidence="4">The sequence shown here is derived from an EMBL/GenBank/DDBJ whole genome shotgun (WGS) entry which is preliminary data.</text>
</comment>
<feature type="binding site" evidence="2">
    <location>
        <begin position="22"/>
        <end position="29"/>
    </location>
    <ligand>
        <name>ATP</name>
        <dbReference type="ChEBI" id="CHEBI:30616"/>
    </ligand>
</feature>
<dbReference type="PANTHER" id="PTHR13504">
    <property type="entry name" value="FIDO DOMAIN-CONTAINING PROTEIN DDB_G0283145"/>
    <property type="match status" value="1"/>
</dbReference>
<keyword evidence="5" id="KW-1185">Reference proteome</keyword>
<dbReference type="Gene3D" id="1.10.3290.10">
    <property type="entry name" value="Fido-like domain"/>
    <property type="match status" value="1"/>
</dbReference>
<dbReference type="InterPro" id="IPR036388">
    <property type="entry name" value="WH-like_DNA-bd_sf"/>
</dbReference>